<evidence type="ECO:0000256" key="9">
    <source>
        <dbReference type="ARBA" id="ARBA00047356"/>
    </source>
</evidence>
<dbReference type="EC" id="7.4.2.9" evidence="8"/>
<feature type="domain" description="ABC transporter" evidence="11">
    <location>
        <begin position="7"/>
        <end position="256"/>
    </location>
</feature>
<dbReference type="Proteomes" id="UP000016895">
    <property type="component" value="Chromosome 1"/>
</dbReference>
<keyword evidence="6 12" id="KW-0067">ATP-binding</keyword>
<dbReference type="OrthoDB" id="9784450at2"/>
<gene>
    <name evidence="12" type="primary">oppD</name>
    <name evidence="12" type="ORF">VIBNI_A0962</name>
</gene>
<evidence type="ECO:0000256" key="8">
    <source>
        <dbReference type="ARBA" id="ARBA00038852"/>
    </source>
</evidence>
<accession>U4KDZ8</accession>
<keyword evidence="4" id="KW-1003">Cell membrane</keyword>
<dbReference type="NCBIfam" id="TIGR01727">
    <property type="entry name" value="oligo_HPY"/>
    <property type="match status" value="1"/>
</dbReference>
<dbReference type="InterPro" id="IPR013563">
    <property type="entry name" value="Oligopep_ABC_C"/>
</dbReference>
<dbReference type="PROSITE" id="PS50893">
    <property type="entry name" value="ABC_TRANSPORTER_2"/>
    <property type="match status" value="1"/>
</dbReference>
<dbReference type="EMBL" id="FO203526">
    <property type="protein sequence ID" value="CCO57118.1"/>
    <property type="molecule type" value="Genomic_DNA"/>
</dbReference>
<sequence length="334" mass="36066">MKSNTLLEIDQLSLTIPTPAGDAVILDDISLSMKKGETTSFVGESGCGKSMTAMAIMGLLPEGLKVRGNIQLLGKDLLSLPEEELCHVRGKQIGMIFQEPMTALNPVMTIGQQIAEGMLLHGVASKHEATKKVRQLLERVGLPEPRFSPNLYPHQLSGGQRQRVVIAIALACEPELLIADEPTTALDVTVQAQILDLIMDVAEESGMGLIMITHDLGVVAETTEKAIVMYAGQVIEEGSTDDVFSQMTHPYTRALFSASPHFDGTPDSSEGDRSLQAIPGMVPEPTNRPSGCAFSTRCEYSTAECNKRPALSCLSAEYKVACHHPLQLPIKEVM</sequence>
<dbReference type="InterPro" id="IPR003439">
    <property type="entry name" value="ABC_transporter-like_ATP-bd"/>
</dbReference>
<dbReference type="InterPro" id="IPR017871">
    <property type="entry name" value="ABC_transporter-like_CS"/>
</dbReference>
<evidence type="ECO:0000256" key="1">
    <source>
        <dbReference type="ARBA" id="ARBA00004417"/>
    </source>
</evidence>
<evidence type="ECO:0000256" key="7">
    <source>
        <dbReference type="ARBA" id="ARBA00023136"/>
    </source>
</evidence>
<evidence type="ECO:0000256" key="10">
    <source>
        <dbReference type="SAM" id="MobiDB-lite"/>
    </source>
</evidence>
<dbReference type="Gene3D" id="3.40.50.300">
    <property type="entry name" value="P-loop containing nucleotide triphosphate hydrolases"/>
    <property type="match status" value="1"/>
</dbReference>
<evidence type="ECO:0000256" key="6">
    <source>
        <dbReference type="ARBA" id="ARBA00022840"/>
    </source>
</evidence>
<evidence type="ECO:0000313" key="12">
    <source>
        <dbReference type="EMBL" id="CCO57118.1"/>
    </source>
</evidence>
<keyword evidence="13" id="KW-1185">Reference proteome</keyword>
<dbReference type="InterPro" id="IPR050388">
    <property type="entry name" value="ABC_Ni/Peptide_Import"/>
</dbReference>
<dbReference type="STRING" id="28173.VIBNI_A0962"/>
<comment type="subcellular location">
    <subcellularLocation>
        <location evidence="1">Cell inner membrane</location>
        <topology evidence="1">Peripheral membrane protein</topology>
    </subcellularLocation>
</comment>
<dbReference type="Pfam" id="PF00005">
    <property type="entry name" value="ABC_tran"/>
    <property type="match status" value="1"/>
</dbReference>
<organism evidence="12 13">
    <name type="scientific">Vibrio nigripulchritudo</name>
    <dbReference type="NCBI Taxonomy" id="28173"/>
    <lineage>
        <taxon>Bacteria</taxon>
        <taxon>Pseudomonadati</taxon>
        <taxon>Pseudomonadota</taxon>
        <taxon>Gammaproteobacteria</taxon>
        <taxon>Vibrionales</taxon>
        <taxon>Vibrionaceae</taxon>
        <taxon>Vibrio</taxon>
    </lineage>
</organism>
<proteinExistence type="inferred from homology"/>
<dbReference type="RefSeq" id="WP_022550125.1">
    <property type="nucleotide sequence ID" value="NC_022528.1"/>
</dbReference>
<name>U4KDZ8_9VIBR</name>
<keyword evidence="7" id="KW-0472">Membrane</keyword>
<keyword evidence="3" id="KW-0813">Transport</keyword>
<dbReference type="Pfam" id="PF08352">
    <property type="entry name" value="oligo_HPY"/>
    <property type="match status" value="1"/>
</dbReference>
<dbReference type="PATRIC" id="fig|1260221.3.peg.923"/>
<feature type="region of interest" description="Disordered" evidence="10">
    <location>
        <begin position="258"/>
        <end position="288"/>
    </location>
</feature>
<dbReference type="CDD" id="cd03257">
    <property type="entry name" value="ABC_NikE_OppD_transporters"/>
    <property type="match status" value="1"/>
</dbReference>
<dbReference type="SUPFAM" id="SSF52540">
    <property type="entry name" value="P-loop containing nucleoside triphosphate hydrolases"/>
    <property type="match status" value="1"/>
</dbReference>
<comment type="similarity">
    <text evidence="2">Belongs to the ABC transporter superfamily.</text>
</comment>
<dbReference type="GO" id="GO:0016887">
    <property type="term" value="F:ATP hydrolysis activity"/>
    <property type="evidence" value="ECO:0007669"/>
    <property type="project" value="InterPro"/>
</dbReference>
<dbReference type="KEGG" id="vni:VIBNI_A0962"/>
<dbReference type="PANTHER" id="PTHR43297">
    <property type="entry name" value="OLIGOPEPTIDE TRANSPORT ATP-BINDING PROTEIN APPD"/>
    <property type="match status" value="1"/>
</dbReference>
<dbReference type="GO" id="GO:0005886">
    <property type="term" value="C:plasma membrane"/>
    <property type="evidence" value="ECO:0007669"/>
    <property type="project" value="UniProtKB-SubCell"/>
</dbReference>
<dbReference type="GO" id="GO:0005524">
    <property type="term" value="F:ATP binding"/>
    <property type="evidence" value="ECO:0007669"/>
    <property type="project" value="UniProtKB-KW"/>
</dbReference>
<dbReference type="GO" id="GO:0055085">
    <property type="term" value="P:transmembrane transport"/>
    <property type="evidence" value="ECO:0007669"/>
    <property type="project" value="UniProtKB-ARBA"/>
</dbReference>
<dbReference type="InterPro" id="IPR027417">
    <property type="entry name" value="P-loop_NTPase"/>
</dbReference>
<dbReference type="SMART" id="SM00382">
    <property type="entry name" value="AAA"/>
    <property type="match status" value="1"/>
</dbReference>
<evidence type="ECO:0000256" key="2">
    <source>
        <dbReference type="ARBA" id="ARBA00005417"/>
    </source>
</evidence>
<evidence type="ECO:0000256" key="3">
    <source>
        <dbReference type="ARBA" id="ARBA00022448"/>
    </source>
</evidence>
<dbReference type="FunFam" id="3.40.50.300:FF:000016">
    <property type="entry name" value="Oligopeptide ABC transporter ATP-binding component"/>
    <property type="match status" value="1"/>
</dbReference>
<evidence type="ECO:0000256" key="5">
    <source>
        <dbReference type="ARBA" id="ARBA00022741"/>
    </source>
</evidence>
<dbReference type="GO" id="GO:0015833">
    <property type="term" value="P:peptide transport"/>
    <property type="evidence" value="ECO:0007669"/>
    <property type="project" value="InterPro"/>
</dbReference>
<dbReference type="AlphaFoldDB" id="U4KDZ8"/>
<keyword evidence="5" id="KW-0547">Nucleotide-binding</keyword>
<evidence type="ECO:0000313" key="13">
    <source>
        <dbReference type="Proteomes" id="UP000016895"/>
    </source>
</evidence>
<evidence type="ECO:0000259" key="11">
    <source>
        <dbReference type="PROSITE" id="PS50893"/>
    </source>
</evidence>
<dbReference type="PANTHER" id="PTHR43297:SF2">
    <property type="entry name" value="DIPEPTIDE TRANSPORT ATP-BINDING PROTEIN DPPD"/>
    <property type="match status" value="1"/>
</dbReference>
<reference evidence="12 13" key="1">
    <citation type="journal article" date="2013" name="ISME J.">
        <title>Comparative genomics of pathogenic lineages of Vibrio nigripulchritudo identifies virulence-associated traits.</title>
        <authorList>
            <person name="Goudenege D."/>
            <person name="Labreuche Y."/>
            <person name="Krin E."/>
            <person name="Ansquer D."/>
            <person name="Mangenot S."/>
            <person name="Calteau A."/>
            <person name="Medigue C."/>
            <person name="Mazel D."/>
            <person name="Polz M.F."/>
            <person name="Le Roux F."/>
        </authorList>
    </citation>
    <scope>NUCLEOTIDE SEQUENCE [LARGE SCALE GENOMIC DNA]</scope>
    <source>
        <strain evidence="13">SnF1</strain>
    </source>
</reference>
<dbReference type="InterPro" id="IPR003593">
    <property type="entry name" value="AAA+_ATPase"/>
</dbReference>
<comment type="catalytic activity">
    <reaction evidence="9">
        <text>a dipeptide(out) + ATP + H2O = a dipeptide(in) + ADP + phosphate + H(+)</text>
        <dbReference type="Rhea" id="RHEA:23120"/>
        <dbReference type="ChEBI" id="CHEBI:15377"/>
        <dbReference type="ChEBI" id="CHEBI:15378"/>
        <dbReference type="ChEBI" id="CHEBI:30616"/>
        <dbReference type="ChEBI" id="CHEBI:43474"/>
        <dbReference type="ChEBI" id="CHEBI:90799"/>
        <dbReference type="ChEBI" id="CHEBI:456216"/>
        <dbReference type="EC" id="7.4.2.9"/>
    </reaction>
</comment>
<protein>
    <recommendedName>
        <fullName evidence="8">ABC-type dipeptide transporter</fullName>
        <ecNumber evidence="8">7.4.2.9</ecNumber>
    </recommendedName>
</protein>
<dbReference type="PROSITE" id="PS00211">
    <property type="entry name" value="ABC_TRANSPORTER_1"/>
    <property type="match status" value="1"/>
</dbReference>
<evidence type="ECO:0000256" key="4">
    <source>
        <dbReference type="ARBA" id="ARBA00022475"/>
    </source>
</evidence>